<evidence type="ECO:0000256" key="1">
    <source>
        <dbReference type="SAM" id="Phobius"/>
    </source>
</evidence>
<reference evidence="2 3" key="1">
    <citation type="submission" date="2018-12" db="EMBL/GenBank/DDBJ databases">
        <title>Bacillus ochoae sp. nov., Paenibacillus whitsoniae sp. nov., Paenibacillus spiritus sp. nov. Isolated from the Mars Exploration Rover during spacecraft assembly.</title>
        <authorList>
            <person name="Seuylemezian A."/>
            <person name="Vaishampayan P."/>
        </authorList>
    </citation>
    <scope>NUCLEOTIDE SEQUENCE [LARGE SCALE GENOMIC DNA]</scope>
    <source>
        <strain evidence="2 3">MER 54</strain>
    </source>
</reference>
<gene>
    <name evidence="2" type="ORF">EJQ19_02165</name>
</gene>
<dbReference type="RefSeq" id="WP_126139572.1">
    <property type="nucleotide sequence ID" value="NZ_RXHU01000009.1"/>
</dbReference>
<dbReference type="EMBL" id="RXHU01000009">
    <property type="protein sequence ID" value="RTE11402.1"/>
    <property type="molecule type" value="Genomic_DNA"/>
</dbReference>
<keyword evidence="1" id="KW-0812">Transmembrane</keyword>
<organism evidence="2 3">
    <name type="scientific">Paenibacillus whitsoniae</name>
    <dbReference type="NCBI Taxonomy" id="2496558"/>
    <lineage>
        <taxon>Bacteria</taxon>
        <taxon>Bacillati</taxon>
        <taxon>Bacillota</taxon>
        <taxon>Bacilli</taxon>
        <taxon>Bacillales</taxon>
        <taxon>Paenibacillaceae</taxon>
        <taxon>Paenibacillus</taxon>
    </lineage>
</organism>
<dbReference type="Proteomes" id="UP000276128">
    <property type="component" value="Unassembled WGS sequence"/>
</dbReference>
<evidence type="ECO:0000313" key="3">
    <source>
        <dbReference type="Proteomes" id="UP000276128"/>
    </source>
</evidence>
<name>A0A430JK53_9BACL</name>
<accession>A0A430JK53</accession>
<evidence type="ECO:0000313" key="2">
    <source>
        <dbReference type="EMBL" id="RTE11402.1"/>
    </source>
</evidence>
<feature type="transmembrane region" description="Helical" evidence="1">
    <location>
        <begin position="6"/>
        <end position="26"/>
    </location>
</feature>
<sequence length="60" mass="6587">MHMQDGMIAIVSILLLGMVIYGSLWWQGNNLTLRITKWFAIITLVGALIGGGYFAFAGLE</sequence>
<protein>
    <submittedName>
        <fullName evidence="2">Uncharacterized protein</fullName>
    </submittedName>
</protein>
<proteinExistence type="predicted"/>
<keyword evidence="3" id="KW-1185">Reference proteome</keyword>
<keyword evidence="1" id="KW-1133">Transmembrane helix</keyword>
<comment type="caution">
    <text evidence="2">The sequence shown here is derived from an EMBL/GenBank/DDBJ whole genome shotgun (WGS) entry which is preliminary data.</text>
</comment>
<keyword evidence="1" id="KW-0472">Membrane</keyword>
<dbReference type="AlphaFoldDB" id="A0A430JK53"/>
<dbReference type="OrthoDB" id="2665193at2"/>
<feature type="transmembrane region" description="Helical" evidence="1">
    <location>
        <begin position="38"/>
        <end position="59"/>
    </location>
</feature>